<dbReference type="KEGG" id="das:Daes_2860"/>
<name>E6VY42_PSEA9</name>
<dbReference type="eggNOG" id="COG0834">
    <property type="taxonomic scope" value="Bacteria"/>
</dbReference>
<gene>
    <name evidence="2" type="ordered locus">Daes_2860</name>
</gene>
<sequence length="219" mass="24945">MQAIVYPPLVYEEDGALRGVVPEVVRELQRLVGDDNELKAVPWLRAFQQAQEAPRHALFAIVRTPEREPLFKWVGPVFGEGDYFYKLKGSLLEINTLEDAKRVPRIAVRKDGYTHQALAASGFTNLDIGPSYDSSYRKLYEGRVDLVLMGELTHYHMVEHAGIDPAEFERTSYKFNESSAWLAFSPDVPDALIDQWQQALDALKADGTYQAILERNFKR</sequence>
<protein>
    <submittedName>
        <fullName evidence="2">Extracellular solute-binding protein family 3</fullName>
    </submittedName>
</protein>
<dbReference type="AlphaFoldDB" id="E6VY42"/>
<dbReference type="SUPFAM" id="SSF53850">
    <property type="entry name" value="Periplasmic binding protein-like II"/>
    <property type="match status" value="1"/>
</dbReference>
<dbReference type="HOGENOM" id="CLU_064076_1_1_7"/>
<dbReference type="PANTHER" id="PTHR38834">
    <property type="entry name" value="PERIPLASMIC SUBSTRATE BINDING PROTEIN FAMILY 3"/>
    <property type="match status" value="1"/>
</dbReference>
<reference evidence="2 3" key="2">
    <citation type="journal article" date="2014" name="Genome Announc.">
        <title>Complete Genome Sequence of the Subsurface, Mesophilic Sulfate-Reducing Bacterium Desulfovibrio aespoeensis Aspo-2.</title>
        <authorList>
            <person name="Pedersen K."/>
            <person name="Bengtsson A."/>
            <person name="Edlund J."/>
            <person name="Rabe L."/>
            <person name="Hazen T."/>
            <person name="Chakraborty R."/>
            <person name="Goodwin L."/>
            <person name="Shapiro N."/>
        </authorList>
    </citation>
    <scope>NUCLEOTIDE SEQUENCE [LARGE SCALE GENOMIC DNA]</scope>
    <source>
        <strain evidence="3">ATCC 700646 / DSM 10631 / Aspo-2</strain>
    </source>
</reference>
<organism evidence="2 3">
    <name type="scientific">Pseudodesulfovibrio aespoeensis (strain ATCC 700646 / DSM 10631 / Aspo-2)</name>
    <name type="common">Desulfovibrio aespoeensis</name>
    <dbReference type="NCBI Taxonomy" id="643562"/>
    <lineage>
        <taxon>Bacteria</taxon>
        <taxon>Pseudomonadati</taxon>
        <taxon>Thermodesulfobacteriota</taxon>
        <taxon>Desulfovibrionia</taxon>
        <taxon>Desulfovibrionales</taxon>
        <taxon>Desulfovibrionaceae</taxon>
    </lineage>
</organism>
<feature type="domain" description="Solute-binding protein family 3/N-terminal" evidence="1">
    <location>
        <begin position="6"/>
        <end position="218"/>
    </location>
</feature>
<dbReference type="Pfam" id="PF00497">
    <property type="entry name" value="SBP_bac_3"/>
    <property type="match status" value="1"/>
</dbReference>
<evidence type="ECO:0000259" key="1">
    <source>
        <dbReference type="Pfam" id="PF00497"/>
    </source>
</evidence>
<proteinExistence type="predicted"/>
<evidence type="ECO:0000313" key="3">
    <source>
        <dbReference type="Proteomes" id="UP000002191"/>
    </source>
</evidence>
<accession>E6VY42</accession>
<dbReference type="EMBL" id="CP002431">
    <property type="protein sequence ID" value="ADU63856.1"/>
    <property type="molecule type" value="Genomic_DNA"/>
</dbReference>
<dbReference type="InterPro" id="IPR001638">
    <property type="entry name" value="Solute-binding_3/MltF_N"/>
</dbReference>
<dbReference type="Gene3D" id="3.40.190.10">
    <property type="entry name" value="Periplasmic binding protein-like II"/>
    <property type="match status" value="2"/>
</dbReference>
<keyword evidence="3" id="KW-1185">Reference proteome</keyword>
<evidence type="ECO:0000313" key="2">
    <source>
        <dbReference type="EMBL" id="ADU63856.1"/>
    </source>
</evidence>
<dbReference type="STRING" id="643562.Daes_2860"/>
<dbReference type="PANTHER" id="PTHR38834:SF3">
    <property type="entry name" value="SOLUTE-BINDING PROTEIN FAMILY 3_N-TERMINAL DOMAIN-CONTAINING PROTEIN"/>
    <property type="match status" value="1"/>
</dbReference>
<dbReference type="Proteomes" id="UP000002191">
    <property type="component" value="Chromosome"/>
</dbReference>
<reference evidence="3" key="1">
    <citation type="submission" date="2010-12" db="EMBL/GenBank/DDBJ databases">
        <title>Complete sequence of Desulfovibrio aespoeensis Aspo-2.</title>
        <authorList>
            <consortium name="US DOE Joint Genome Institute"/>
            <person name="Lucas S."/>
            <person name="Copeland A."/>
            <person name="Lapidus A."/>
            <person name="Cheng J.-F."/>
            <person name="Goodwin L."/>
            <person name="Pitluck S."/>
            <person name="Chertkov O."/>
            <person name="Misra M."/>
            <person name="Detter J.C."/>
            <person name="Han C."/>
            <person name="Tapia R."/>
            <person name="Land M."/>
            <person name="Hauser L."/>
            <person name="Kyrpides N."/>
            <person name="Ivanova N."/>
            <person name="Ovchinnikova G."/>
            <person name="Pedersen K."/>
            <person name="Jagevall S."/>
            <person name="Hazen T."/>
            <person name="Woyke T."/>
        </authorList>
    </citation>
    <scope>NUCLEOTIDE SEQUENCE [LARGE SCALE GENOMIC DNA]</scope>
    <source>
        <strain evidence="3">ATCC 700646 / DSM 10631 / Aspo-2</strain>
    </source>
</reference>